<comment type="similarity">
    <text evidence="2 14">Belongs to the integrin alpha chain family.</text>
</comment>
<gene>
    <name evidence="19" type="ORF">Pmani_029787</name>
</gene>
<dbReference type="PROSITE" id="PS51470">
    <property type="entry name" value="FG_GAP"/>
    <property type="match status" value="3"/>
</dbReference>
<comment type="subcellular location">
    <subcellularLocation>
        <location evidence="1 14">Membrane</location>
        <topology evidence="1 14">Single-pass type I membrane protein</topology>
    </subcellularLocation>
</comment>
<dbReference type="InterPro" id="IPR032695">
    <property type="entry name" value="Integrin_dom_sf"/>
</dbReference>
<evidence type="ECO:0000259" key="17">
    <source>
        <dbReference type="Pfam" id="PF20805"/>
    </source>
</evidence>
<evidence type="ECO:0000256" key="14">
    <source>
        <dbReference type="RuleBase" id="RU003762"/>
    </source>
</evidence>
<dbReference type="Gene3D" id="2.130.10.130">
    <property type="entry name" value="Integrin alpha, N-terminal"/>
    <property type="match status" value="1"/>
</dbReference>
<evidence type="ECO:0000256" key="9">
    <source>
        <dbReference type="ARBA" id="ARBA00023136"/>
    </source>
</evidence>
<organism evidence="19 20">
    <name type="scientific">Petrolisthes manimaculis</name>
    <dbReference type="NCBI Taxonomy" id="1843537"/>
    <lineage>
        <taxon>Eukaryota</taxon>
        <taxon>Metazoa</taxon>
        <taxon>Ecdysozoa</taxon>
        <taxon>Arthropoda</taxon>
        <taxon>Crustacea</taxon>
        <taxon>Multicrustacea</taxon>
        <taxon>Malacostraca</taxon>
        <taxon>Eumalacostraca</taxon>
        <taxon>Eucarida</taxon>
        <taxon>Decapoda</taxon>
        <taxon>Pleocyemata</taxon>
        <taxon>Anomura</taxon>
        <taxon>Galatheoidea</taxon>
        <taxon>Porcellanidae</taxon>
        <taxon>Petrolisthes</taxon>
    </lineage>
</organism>
<comment type="caution">
    <text evidence="19">The sequence shown here is derived from an EMBL/GenBank/DDBJ whole genome shotgun (WGS) entry which is preliminary data.</text>
</comment>
<feature type="region of interest" description="Disordered" evidence="15">
    <location>
        <begin position="1077"/>
        <end position="1109"/>
    </location>
</feature>
<dbReference type="Pfam" id="PF20805">
    <property type="entry name" value="Integrin_A_Ig_2"/>
    <property type="match status" value="1"/>
</dbReference>
<dbReference type="Gene3D" id="1.20.5.930">
    <property type="entry name" value="Bicelle-embedded integrin alpha(iib) transmembrane segment"/>
    <property type="match status" value="1"/>
</dbReference>
<keyword evidence="3 14" id="KW-0812">Transmembrane</keyword>
<evidence type="ECO:0000259" key="16">
    <source>
        <dbReference type="Pfam" id="PF08441"/>
    </source>
</evidence>
<keyword evidence="6 14" id="KW-0130">Cell adhesion</keyword>
<keyword evidence="8 14" id="KW-0401">Integrin</keyword>
<dbReference type="SMART" id="SM00191">
    <property type="entry name" value="Int_alpha"/>
    <property type="match status" value="4"/>
</dbReference>
<dbReference type="InterPro" id="IPR048285">
    <property type="entry name" value="Integrin_alpha_Ig-like_2"/>
</dbReference>
<keyword evidence="11 14" id="KW-0675">Receptor</keyword>
<dbReference type="Gene3D" id="2.60.40.1510">
    <property type="entry name" value="ntegrin, alpha v. Chain A, domain 3"/>
    <property type="match status" value="1"/>
</dbReference>
<feature type="compositionally biased region" description="Basic and acidic residues" evidence="15">
    <location>
        <begin position="90"/>
        <end position="114"/>
    </location>
</feature>
<evidence type="ECO:0000256" key="8">
    <source>
        <dbReference type="ARBA" id="ARBA00023037"/>
    </source>
</evidence>
<dbReference type="Proteomes" id="UP001292094">
    <property type="component" value="Unassembled WGS sequence"/>
</dbReference>
<evidence type="ECO:0000256" key="5">
    <source>
        <dbReference type="ARBA" id="ARBA00022737"/>
    </source>
</evidence>
<evidence type="ECO:0000256" key="15">
    <source>
        <dbReference type="SAM" id="MobiDB-lite"/>
    </source>
</evidence>
<dbReference type="Pfam" id="PF08441">
    <property type="entry name" value="Integrin_A_Ig_1"/>
    <property type="match status" value="1"/>
</dbReference>
<feature type="domain" description="Integrin alpha first immunoglubulin-like" evidence="16">
    <location>
        <begin position="405"/>
        <end position="560"/>
    </location>
</feature>
<feature type="domain" description="Integrin alpha third immunoglobulin-like" evidence="18">
    <location>
        <begin position="708"/>
        <end position="1030"/>
    </location>
</feature>
<dbReference type="GO" id="GO:0007157">
    <property type="term" value="P:heterophilic cell-cell adhesion via plasma membrane cell adhesion molecules"/>
    <property type="evidence" value="ECO:0007669"/>
    <property type="project" value="UniProtKB-ARBA"/>
</dbReference>
<feature type="compositionally biased region" description="Basic residues" evidence="15">
    <location>
        <begin position="26"/>
        <end position="37"/>
    </location>
</feature>
<dbReference type="SUPFAM" id="SSF69318">
    <property type="entry name" value="Integrin alpha N-terminal domain"/>
    <property type="match status" value="1"/>
</dbReference>
<evidence type="ECO:0000313" key="19">
    <source>
        <dbReference type="EMBL" id="KAK4297825.1"/>
    </source>
</evidence>
<dbReference type="InterPro" id="IPR013649">
    <property type="entry name" value="Integrin_alpha_Ig-like_1"/>
</dbReference>
<evidence type="ECO:0000256" key="4">
    <source>
        <dbReference type="ARBA" id="ARBA00022729"/>
    </source>
</evidence>
<dbReference type="GO" id="GO:0009897">
    <property type="term" value="C:external side of plasma membrane"/>
    <property type="evidence" value="ECO:0007669"/>
    <property type="project" value="TreeGrafter"/>
</dbReference>
<dbReference type="InterPro" id="IPR013519">
    <property type="entry name" value="Int_alpha_beta-p"/>
</dbReference>
<dbReference type="PANTHER" id="PTHR23220">
    <property type="entry name" value="INTEGRIN ALPHA"/>
    <property type="match status" value="1"/>
</dbReference>
<protein>
    <recommendedName>
        <fullName evidence="21">Integrin alpha-2 domain-containing protein</fullName>
    </recommendedName>
</protein>
<sequence length="1109" mass="121561">MGVDDGSKSRRQRGGKNAGSDSGRGSKTRSHRRKVKAKGSAVRRSGRVVETIGRHHQGGKREGSGSGESLKNRRAATTLLQRPQRKKRKGTEERSTTLQQDQREKTIGSEERPKRQAATPSPSQQLHLDDDDNNIITTSWNHSYVGRPNTVDPIEAGTTLGLSWQEWFKQTGYLFIPDLQEGYHSVELEGEQDMLGAYAVVAGHFDEYPAMDFGVAAPRAHNSLGKIALYSQDLQPLQNITGYQLGSYFGYCLAVLDFNGDGLDDLLVGGSYVLRSRRQGDEHRFRQVVTYTGEVSRGRFGLSLTTLKDINVDGVDDFAVGAPYGGPDGNGAVFIYHGFQIRGGELISEELKKPAQVIYASDVSVGQAISTFGWSLSGGMDMDDNLYPDLLVGAYLSDAAVLLKSRPIVQLLNHSLTFLTEGKTIDLEATSSCRNSESLSVTCVNLQFCVAYGGVGLPKNIELDVQYFLDNKVNEPRLFFLETDSTKREERMRLSRESQNCKTYQVYVAPTLTDKLSPISAEVSLALVERSYSRTRRSLIPILNQRQKLKLGDAMTIQKNCGPDNVCIPDLKLNFTAPERFVFRKNEQLEVDVRVQNFGEDAFEARVYLSVPEGLLYNIFQAKDNTLVTCSPRTQGPNTTVVCDIGNPLSRENGLVHFTILLDQKMGALQEPRLQFLVVANTTNSEKDGTQEDNTVLATVTVDIETQLTLYGSSLPDNIEYNSSLYRESGYTHEEHLGPELTHVYALSNKGPTPIIGSEVVILWPTQTLNGNYFLYLLEQPHTTGPAKCDFVPDVNPLGLQLNEEAVSIKLQKAQGGGGGGEVVVVEGGVVEVETSSSSEGEVVVQRGGGEVVVEGGGREGVQRGGGGGSSTYYEESETRYYSSGGGGGGNSSSSSSSSSSTSYSSSSSSHSSSSSSSGSKQYSSSSSSGHNDLVRRTREVRRLDWEEEINNCGPILCTKIRCVAGPLTDLNTVHIYVRSRLVMTTLLEYPFKEVKIFSKVVARVTSLPHSINPEILPVKSLEVATPVAPAKSLDEAPEVPWWVILLATLAGILILAIIILILWKCGYFKRNRPKEHQARQDEASRPLNSHHNNGYNNHHNYHPGDQAL</sequence>
<evidence type="ECO:0000256" key="3">
    <source>
        <dbReference type="ARBA" id="ARBA00022692"/>
    </source>
</evidence>
<dbReference type="GO" id="GO:0007229">
    <property type="term" value="P:integrin-mediated signaling pathway"/>
    <property type="evidence" value="ECO:0007669"/>
    <property type="project" value="UniProtKB-KW"/>
</dbReference>
<feature type="repeat" description="FG-GAP" evidence="13">
    <location>
        <begin position="286"/>
        <end position="345"/>
    </location>
</feature>
<feature type="repeat" description="FG-GAP" evidence="13">
    <location>
        <begin position="235"/>
        <end position="270"/>
    </location>
</feature>
<dbReference type="Gene3D" id="2.60.40.1530">
    <property type="entry name" value="ntegrin, alpha v. Chain A, domain 4"/>
    <property type="match status" value="1"/>
</dbReference>
<reference evidence="19" key="1">
    <citation type="submission" date="2023-11" db="EMBL/GenBank/DDBJ databases">
        <title>Genome assemblies of two species of porcelain crab, Petrolisthes cinctipes and Petrolisthes manimaculis (Anomura: Porcellanidae).</title>
        <authorList>
            <person name="Angst P."/>
        </authorList>
    </citation>
    <scope>NUCLEOTIDE SEQUENCE</scope>
    <source>
        <strain evidence="19">PB745_02</strain>
        <tissue evidence="19">Gill</tissue>
    </source>
</reference>
<evidence type="ECO:0000256" key="1">
    <source>
        <dbReference type="ARBA" id="ARBA00004479"/>
    </source>
</evidence>
<dbReference type="FunFam" id="1.20.5.930:FF:000001">
    <property type="entry name" value="Integrin subunit alpha V"/>
    <property type="match status" value="1"/>
</dbReference>
<feature type="compositionally biased region" description="Low complexity" evidence="15">
    <location>
        <begin position="837"/>
        <end position="846"/>
    </location>
</feature>
<feature type="compositionally biased region" description="Gly residues" evidence="15">
    <location>
        <begin position="847"/>
        <end position="856"/>
    </location>
</feature>
<dbReference type="AlphaFoldDB" id="A0AAE1NWY0"/>
<dbReference type="EMBL" id="JAWZYT010003564">
    <property type="protein sequence ID" value="KAK4297825.1"/>
    <property type="molecule type" value="Genomic_DNA"/>
</dbReference>
<feature type="region of interest" description="Disordered" evidence="15">
    <location>
        <begin position="837"/>
        <end position="935"/>
    </location>
</feature>
<dbReference type="InterPro" id="IPR013517">
    <property type="entry name" value="FG-GAP"/>
</dbReference>
<evidence type="ECO:0000256" key="2">
    <source>
        <dbReference type="ARBA" id="ARBA00008054"/>
    </source>
</evidence>
<feature type="domain" description="Integrin alpha second immunoglobulin-like" evidence="17">
    <location>
        <begin position="561"/>
        <end position="702"/>
    </location>
</feature>
<dbReference type="GO" id="GO:0005178">
    <property type="term" value="F:integrin binding"/>
    <property type="evidence" value="ECO:0007669"/>
    <property type="project" value="TreeGrafter"/>
</dbReference>
<dbReference type="InterPro" id="IPR048286">
    <property type="entry name" value="Integrin_alpha_Ig-like_3"/>
</dbReference>
<dbReference type="GO" id="GO:0033627">
    <property type="term" value="P:cell adhesion mediated by integrin"/>
    <property type="evidence" value="ECO:0007669"/>
    <property type="project" value="TreeGrafter"/>
</dbReference>
<evidence type="ECO:0000313" key="20">
    <source>
        <dbReference type="Proteomes" id="UP001292094"/>
    </source>
</evidence>
<keyword evidence="5" id="KW-0677">Repeat</keyword>
<keyword evidence="7 14" id="KW-1133">Transmembrane helix</keyword>
<feature type="repeat" description="FG-GAP" evidence="13">
    <location>
        <begin position="356"/>
        <end position="420"/>
    </location>
</feature>
<keyword evidence="10" id="KW-1015">Disulfide bond</keyword>
<dbReference type="GO" id="GO:0007160">
    <property type="term" value="P:cell-matrix adhesion"/>
    <property type="evidence" value="ECO:0007669"/>
    <property type="project" value="TreeGrafter"/>
</dbReference>
<evidence type="ECO:0000256" key="13">
    <source>
        <dbReference type="PROSITE-ProRule" id="PRU00803"/>
    </source>
</evidence>
<dbReference type="Pfam" id="PF01839">
    <property type="entry name" value="FG-GAP"/>
    <property type="match status" value="2"/>
</dbReference>
<dbReference type="PRINTS" id="PR01185">
    <property type="entry name" value="INTEGRINA"/>
</dbReference>
<dbReference type="InterPro" id="IPR028994">
    <property type="entry name" value="Integrin_alpha_N"/>
</dbReference>
<feature type="region of interest" description="Disordered" evidence="15">
    <location>
        <begin position="1"/>
        <end position="133"/>
    </location>
</feature>
<dbReference type="GO" id="GO:0048513">
    <property type="term" value="P:animal organ development"/>
    <property type="evidence" value="ECO:0007669"/>
    <property type="project" value="UniProtKB-ARBA"/>
</dbReference>
<evidence type="ECO:0000256" key="10">
    <source>
        <dbReference type="ARBA" id="ARBA00023157"/>
    </source>
</evidence>
<keyword evidence="20" id="KW-1185">Reference proteome</keyword>
<keyword evidence="12" id="KW-0325">Glycoprotein</keyword>
<name>A0AAE1NWY0_9EUCA</name>
<evidence type="ECO:0008006" key="21">
    <source>
        <dbReference type="Google" id="ProtNLM"/>
    </source>
</evidence>
<evidence type="ECO:0000256" key="11">
    <source>
        <dbReference type="ARBA" id="ARBA00023170"/>
    </source>
</evidence>
<dbReference type="SUPFAM" id="SSF69179">
    <property type="entry name" value="Integrin domains"/>
    <property type="match status" value="3"/>
</dbReference>
<proteinExistence type="inferred from homology"/>
<keyword evidence="4" id="KW-0732">Signal</keyword>
<evidence type="ECO:0000256" key="6">
    <source>
        <dbReference type="ARBA" id="ARBA00022889"/>
    </source>
</evidence>
<evidence type="ECO:0000256" key="7">
    <source>
        <dbReference type="ARBA" id="ARBA00022989"/>
    </source>
</evidence>
<dbReference type="InterPro" id="IPR000413">
    <property type="entry name" value="Integrin_alpha"/>
</dbReference>
<dbReference type="Pfam" id="PF20806">
    <property type="entry name" value="Integrin_A_Ig_3"/>
    <property type="match status" value="1"/>
</dbReference>
<evidence type="ECO:0000259" key="18">
    <source>
        <dbReference type="Pfam" id="PF20806"/>
    </source>
</evidence>
<dbReference type="PANTHER" id="PTHR23220:SF133">
    <property type="entry name" value="INTEGRIN ALPHA-PS2"/>
    <property type="match status" value="1"/>
</dbReference>
<keyword evidence="9 14" id="KW-0472">Membrane</keyword>
<feature type="transmembrane region" description="Helical" evidence="14">
    <location>
        <begin position="1042"/>
        <end position="1064"/>
    </location>
</feature>
<feature type="compositionally biased region" description="Low complexity" evidence="15">
    <location>
        <begin position="892"/>
        <end position="930"/>
    </location>
</feature>
<evidence type="ECO:0000256" key="12">
    <source>
        <dbReference type="ARBA" id="ARBA00023180"/>
    </source>
</evidence>
<dbReference type="Gene3D" id="2.60.40.1460">
    <property type="entry name" value="Integrin domains. Chain A, domain 2"/>
    <property type="match status" value="1"/>
</dbReference>
<dbReference type="GO" id="GO:0008305">
    <property type="term" value="C:integrin complex"/>
    <property type="evidence" value="ECO:0007669"/>
    <property type="project" value="InterPro"/>
</dbReference>
<accession>A0AAE1NWY0</accession>